<evidence type="ECO:0000313" key="1">
    <source>
        <dbReference type="Ensembl" id="ENSSPUP00000012495.1"/>
    </source>
</evidence>
<evidence type="ECO:0000313" key="2">
    <source>
        <dbReference type="Proteomes" id="UP000694392"/>
    </source>
</evidence>
<dbReference type="PANTHER" id="PTHR31691">
    <property type="entry name" value="ROTATIN"/>
    <property type="match status" value="1"/>
</dbReference>
<dbReference type="OMA" id="NDECKAV"/>
<dbReference type="GO" id="GO:0010457">
    <property type="term" value="P:centriole-centriole cohesion"/>
    <property type="evidence" value="ECO:0007669"/>
    <property type="project" value="TreeGrafter"/>
</dbReference>
<dbReference type="Gene3D" id="1.25.10.10">
    <property type="entry name" value="Leucine-rich Repeat Variant"/>
    <property type="match status" value="1"/>
</dbReference>
<dbReference type="Ensembl" id="ENSSPUT00000013319.1">
    <property type="protein sequence ID" value="ENSSPUP00000012495.1"/>
    <property type="gene ID" value="ENSSPUG00000009596.1"/>
</dbReference>
<reference evidence="1" key="2">
    <citation type="submission" date="2025-09" db="UniProtKB">
        <authorList>
            <consortium name="Ensembl"/>
        </authorList>
    </citation>
    <scope>IDENTIFICATION</scope>
</reference>
<reference evidence="1" key="1">
    <citation type="submission" date="2025-08" db="UniProtKB">
        <authorList>
            <consortium name="Ensembl"/>
        </authorList>
    </citation>
    <scope>IDENTIFICATION</scope>
</reference>
<dbReference type="AlphaFoldDB" id="A0A8D0L753"/>
<dbReference type="GO" id="GO:0007099">
    <property type="term" value="P:centriole replication"/>
    <property type="evidence" value="ECO:0007669"/>
    <property type="project" value="TreeGrafter"/>
</dbReference>
<keyword evidence="2" id="KW-1185">Reference proteome</keyword>
<dbReference type="PANTHER" id="PTHR31691:SF1">
    <property type="entry name" value="ROTATIN"/>
    <property type="match status" value="1"/>
</dbReference>
<protein>
    <recommendedName>
        <fullName evidence="3">Rotatin</fullName>
    </recommendedName>
</protein>
<dbReference type="InterPro" id="IPR016024">
    <property type="entry name" value="ARM-type_fold"/>
</dbReference>
<dbReference type="GO" id="GO:0005813">
    <property type="term" value="C:centrosome"/>
    <property type="evidence" value="ECO:0007669"/>
    <property type="project" value="InterPro"/>
</dbReference>
<dbReference type="SUPFAM" id="SSF48371">
    <property type="entry name" value="ARM repeat"/>
    <property type="match status" value="2"/>
</dbReference>
<dbReference type="GO" id="GO:0005814">
    <property type="term" value="C:centriole"/>
    <property type="evidence" value="ECO:0007669"/>
    <property type="project" value="TreeGrafter"/>
</dbReference>
<accession>A0A8D0L753</accession>
<evidence type="ECO:0008006" key="3">
    <source>
        <dbReference type="Google" id="ProtNLM"/>
    </source>
</evidence>
<dbReference type="InterPro" id="IPR030791">
    <property type="entry name" value="Rotatin"/>
</dbReference>
<dbReference type="InterPro" id="IPR011989">
    <property type="entry name" value="ARM-like"/>
</dbReference>
<sequence>LSVLIYFSATPTSYERKSSKDVLKRVTANALLSLLAVSKSAQKCALEANFIGSCMDQMKHIHAQLNLDSLRPGKTMQKKKEDGIFQELKTVMQLLRNCLYRNEKCKAAALEMHLVSVLHSLWPWLLLDDSLMQTALHLLCVYTANYPSGCGSLCWASGGPSLVQTTQRSAVGNSLMHSIVKIASQAPPENNIIQQMAFTLLSNLVVSHDCRGVIQKSNFLQNFLSLSFPKGGNKSLSTLASLWLKLLLNISFGEDGQQMIMKLNGSLDQLIEMSKYKHKNGQHPALLILHNICFSPANKPQILANDEAISILSACLESDSLATQRIGAAALWALLHNYQKVISRKTLKFFFLSLSLALLQSEGNQLEAYHLKCLENLVQLLNS</sequence>
<name>A0A8D0L753_SPHPU</name>
<dbReference type="Proteomes" id="UP000694392">
    <property type="component" value="Unplaced"/>
</dbReference>
<organism evidence="1 2">
    <name type="scientific">Sphenodon punctatus</name>
    <name type="common">Tuatara</name>
    <name type="synonym">Hatteria punctata</name>
    <dbReference type="NCBI Taxonomy" id="8508"/>
    <lineage>
        <taxon>Eukaryota</taxon>
        <taxon>Metazoa</taxon>
        <taxon>Chordata</taxon>
        <taxon>Craniata</taxon>
        <taxon>Vertebrata</taxon>
        <taxon>Euteleostomi</taxon>
        <taxon>Lepidosauria</taxon>
        <taxon>Sphenodontia</taxon>
        <taxon>Sphenodontidae</taxon>
        <taxon>Sphenodon</taxon>
    </lineage>
</organism>
<proteinExistence type="predicted"/>
<dbReference type="GeneTree" id="ENSGT00640000091535"/>
<dbReference type="GO" id="GO:0036064">
    <property type="term" value="C:ciliary basal body"/>
    <property type="evidence" value="ECO:0007669"/>
    <property type="project" value="InterPro"/>
</dbReference>
<dbReference type="GO" id="GO:0032053">
    <property type="term" value="P:ciliary basal body organization"/>
    <property type="evidence" value="ECO:0007669"/>
    <property type="project" value="TreeGrafter"/>
</dbReference>